<dbReference type="CDD" id="cd08503">
    <property type="entry name" value="PBP2_NikA_DppA_OppA_like_17"/>
    <property type="match status" value="1"/>
</dbReference>
<dbReference type="PANTHER" id="PTHR30290:SF10">
    <property type="entry name" value="PERIPLASMIC OLIGOPEPTIDE-BINDING PROTEIN-RELATED"/>
    <property type="match status" value="1"/>
</dbReference>
<name>A0ABW3FAI6_9HYPH</name>
<feature type="domain" description="Solute-binding protein family 5" evidence="5">
    <location>
        <begin position="100"/>
        <end position="448"/>
    </location>
</feature>
<dbReference type="Pfam" id="PF00496">
    <property type="entry name" value="SBP_bac_5"/>
    <property type="match status" value="1"/>
</dbReference>
<dbReference type="InterPro" id="IPR030678">
    <property type="entry name" value="Peptide/Ni-bd"/>
</dbReference>
<dbReference type="Gene3D" id="3.10.105.10">
    <property type="entry name" value="Dipeptide-binding Protein, Domain 3"/>
    <property type="match status" value="1"/>
</dbReference>
<comment type="caution">
    <text evidence="6">The sequence shown here is derived from an EMBL/GenBank/DDBJ whole genome shotgun (WGS) entry which is preliminary data.</text>
</comment>
<organism evidence="6 7">
    <name type="scientific">Pseudahrensia aquimaris</name>
    <dbReference type="NCBI Taxonomy" id="744461"/>
    <lineage>
        <taxon>Bacteria</taxon>
        <taxon>Pseudomonadati</taxon>
        <taxon>Pseudomonadota</taxon>
        <taxon>Alphaproteobacteria</taxon>
        <taxon>Hyphomicrobiales</taxon>
        <taxon>Ahrensiaceae</taxon>
        <taxon>Pseudahrensia</taxon>
    </lineage>
</organism>
<protein>
    <submittedName>
        <fullName evidence="6">ABC transporter substrate-binding protein</fullName>
    </submittedName>
</protein>
<evidence type="ECO:0000256" key="1">
    <source>
        <dbReference type="ARBA" id="ARBA00004418"/>
    </source>
</evidence>
<dbReference type="PIRSF" id="PIRSF002741">
    <property type="entry name" value="MppA"/>
    <property type="match status" value="1"/>
</dbReference>
<evidence type="ECO:0000256" key="4">
    <source>
        <dbReference type="ARBA" id="ARBA00022729"/>
    </source>
</evidence>
<comment type="subcellular location">
    <subcellularLocation>
        <location evidence="1">Periplasm</location>
    </subcellularLocation>
</comment>
<dbReference type="SUPFAM" id="SSF53850">
    <property type="entry name" value="Periplasmic binding protein-like II"/>
    <property type="match status" value="1"/>
</dbReference>
<accession>A0ABW3FAI6</accession>
<dbReference type="Proteomes" id="UP001597101">
    <property type="component" value="Unassembled WGS sequence"/>
</dbReference>
<evidence type="ECO:0000313" key="7">
    <source>
        <dbReference type="Proteomes" id="UP001597101"/>
    </source>
</evidence>
<dbReference type="PROSITE" id="PS51318">
    <property type="entry name" value="TAT"/>
    <property type="match status" value="1"/>
</dbReference>
<reference evidence="7" key="1">
    <citation type="journal article" date="2019" name="Int. J. Syst. Evol. Microbiol.">
        <title>The Global Catalogue of Microorganisms (GCM) 10K type strain sequencing project: providing services to taxonomists for standard genome sequencing and annotation.</title>
        <authorList>
            <consortium name="The Broad Institute Genomics Platform"/>
            <consortium name="The Broad Institute Genome Sequencing Center for Infectious Disease"/>
            <person name="Wu L."/>
            <person name="Ma J."/>
        </authorList>
    </citation>
    <scope>NUCLEOTIDE SEQUENCE [LARGE SCALE GENOMIC DNA]</scope>
    <source>
        <strain evidence="7">CCUG 60023</strain>
    </source>
</reference>
<comment type="similarity">
    <text evidence="2">Belongs to the bacterial solute-binding protein 5 family.</text>
</comment>
<sequence length="535" mass="58720">MDDKKQIYVTNQTEKLKSGTIDRRQFVTGLLAAGFVLPSALTMADQAYAMTPKKGGTYRLGSGHGSTTDSLDPGTIENDFSAGTVFNYGNFLTEVDASGKLRPELAESYDSTDAKTWVFKLRKGVEFHNGKTMDADDVIASLNHHRGEASKSAAKGILSGVTDIRKDGDDVVFELDAPNADFPFLISDYHLVIMPGKDGKIDPLSGIGTGGYVLNKFEPGVRAEFTRNPNYWKENAAFFDEVQLLSIVDITARQTALINGDVDAIGRVDPKTVALLARNPNINILEKSGTAHYTFPMRLDVEPFGNYDLRMALKHAIKRQELVDKILLGHGALGNDVPVSPSMPFFAELPQREFDPEKAAEHYKKSGHSGTIQLSASDAAFAGAVDAAQLIAASAKEAGIDIEVVREPSDGYWSNVWNKKGWCACYWSGRPTIDWMYASAYVDSTEWNDTAWKTTDAAKKFNMLTKAAKGELDETKRAEMYKETQMLLADDGGAIIPLFNNYINGLSKKLSTGENVAANWDLDGGRSAERWWFNS</sequence>
<keyword evidence="4" id="KW-0732">Signal</keyword>
<dbReference type="InterPro" id="IPR006311">
    <property type="entry name" value="TAT_signal"/>
</dbReference>
<dbReference type="InterPro" id="IPR000914">
    <property type="entry name" value="SBP_5_dom"/>
</dbReference>
<evidence type="ECO:0000256" key="2">
    <source>
        <dbReference type="ARBA" id="ARBA00005695"/>
    </source>
</evidence>
<gene>
    <name evidence="6" type="ORF">ACFQ14_03525</name>
</gene>
<keyword evidence="3" id="KW-0813">Transport</keyword>
<dbReference type="PANTHER" id="PTHR30290">
    <property type="entry name" value="PERIPLASMIC BINDING COMPONENT OF ABC TRANSPORTER"/>
    <property type="match status" value="1"/>
</dbReference>
<dbReference type="RefSeq" id="WP_377211312.1">
    <property type="nucleotide sequence ID" value="NZ_JBHTJV010000002.1"/>
</dbReference>
<dbReference type="InterPro" id="IPR039424">
    <property type="entry name" value="SBP_5"/>
</dbReference>
<proteinExistence type="inferred from homology"/>
<dbReference type="EMBL" id="JBHTJV010000002">
    <property type="protein sequence ID" value="MFD0915471.1"/>
    <property type="molecule type" value="Genomic_DNA"/>
</dbReference>
<evidence type="ECO:0000313" key="6">
    <source>
        <dbReference type="EMBL" id="MFD0915471.1"/>
    </source>
</evidence>
<evidence type="ECO:0000256" key="3">
    <source>
        <dbReference type="ARBA" id="ARBA00022448"/>
    </source>
</evidence>
<keyword evidence="7" id="KW-1185">Reference proteome</keyword>
<evidence type="ECO:0000259" key="5">
    <source>
        <dbReference type="Pfam" id="PF00496"/>
    </source>
</evidence>
<dbReference type="Gene3D" id="3.40.190.10">
    <property type="entry name" value="Periplasmic binding protein-like II"/>
    <property type="match status" value="1"/>
</dbReference>